<comment type="caution">
    <text evidence="2">The sequence shown here is derived from an EMBL/GenBank/DDBJ whole genome shotgun (WGS) entry which is preliminary data.</text>
</comment>
<evidence type="ECO:0000256" key="1">
    <source>
        <dbReference type="SAM" id="SignalP"/>
    </source>
</evidence>
<dbReference type="InterPro" id="IPR021224">
    <property type="entry name" value="DUF2690"/>
</dbReference>
<accession>A0A1R1RWA6</accession>
<organism evidence="2 3">
    <name type="scientific">Bacillus swezeyi</name>
    <dbReference type="NCBI Taxonomy" id="1925020"/>
    <lineage>
        <taxon>Bacteria</taxon>
        <taxon>Bacillati</taxon>
        <taxon>Bacillota</taxon>
        <taxon>Bacilli</taxon>
        <taxon>Bacillales</taxon>
        <taxon>Bacillaceae</taxon>
        <taxon>Bacillus</taxon>
    </lineage>
</organism>
<protein>
    <recommendedName>
        <fullName evidence="4">DUF2690 domain-containing protein</fullName>
    </recommendedName>
</protein>
<reference evidence="2 3" key="1">
    <citation type="submission" date="2017-01" db="EMBL/GenBank/DDBJ databases">
        <title>Bacillus phylogenomics.</title>
        <authorList>
            <person name="Dunlap C."/>
        </authorList>
    </citation>
    <scope>NUCLEOTIDE SEQUENCE [LARGE SCALE GENOMIC DNA]</scope>
    <source>
        <strain evidence="2 3">NRRL B-41282</strain>
    </source>
</reference>
<evidence type="ECO:0000313" key="3">
    <source>
        <dbReference type="Proteomes" id="UP000187367"/>
    </source>
</evidence>
<keyword evidence="1" id="KW-0732">Signal</keyword>
<feature type="signal peptide" evidence="1">
    <location>
        <begin position="1"/>
        <end position="35"/>
    </location>
</feature>
<accession>A0A1R1QDW8</accession>
<dbReference type="EMBL" id="MTJL01000036">
    <property type="protein sequence ID" value="OMI01518.1"/>
    <property type="molecule type" value="Genomic_DNA"/>
</dbReference>
<dbReference type="Proteomes" id="UP000187367">
    <property type="component" value="Unassembled WGS sequence"/>
</dbReference>
<evidence type="ECO:0000313" key="2">
    <source>
        <dbReference type="EMBL" id="OMI01518.1"/>
    </source>
</evidence>
<proteinExistence type="predicted"/>
<dbReference type="RefSeq" id="WP_076761757.1">
    <property type="nucleotide sequence ID" value="NZ_JARMMH010000013.1"/>
</dbReference>
<feature type="chain" id="PRO_5014065940" description="DUF2690 domain-containing protein" evidence="1">
    <location>
        <begin position="36"/>
        <end position="166"/>
    </location>
</feature>
<keyword evidence="3" id="KW-1185">Reference proteome</keyword>
<gene>
    <name evidence="2" type="ORF">BW143_17595</name>
</gene>
<dbReference type="AlphaFoldDB" id="A0A1R1QDW8"/>
<sequence>MKRRWDSVKKSLAMVSSMCLITLLCFMTNGLSAHAEDHSYDGKSPYYNNCASSGTTKAAARLIDANNKQFGIVELKFSSVCKTAWAKITLDKAVPSGWEANAYVKRNTDGKELNCSSSGGNGKVLPGQTSCYTPMVYDLDPRSSYAMGKYYNPSTGALTYAYTSSY</sequence>
<evidence type="ECO:0008006" key="4">
    <source>
        <dbReference type="Google" id="ProtNLM"/>
    </source>
</evidence>
<name>A0A1R1QDW8_9BACI</name>
<dbReference type="Pfam" id="PF10901">
    <property type="entry name" value="DUF2690"/>
    <property type="match status" value="1"/>
</dbReference>